<evidence type="ECO:0000256" key="1">
    <source>
        <dbReference type="SAM" id="Phobius"/>
    </source>
</evidence>
<keyword evidence="1" id="KW-0812">Transmembrane</keyword>
<dbReference type="AlphaFoldDB" id="A0A0F9GQH7"/>
<proteinExistence type="predicted"/>
<accession>A0A0F9GQH7</accession>
<gene>
    <name evidence="2" type="ORF">LCGC14_2155850</name>
</gene>
<protein>
    <submittedName>
        <fullName evidence="2">Uncharacterized protein</fullName>
    </submittedName>
</protein>
<dbReference type="EMBL" id="LAZR01027564">
    <property type="protein sequence ID" value="KKL65347.1"/>
    <property type="molecule type" value="Genomic_DNA"/>
</dbReference>
<keyword evidence="1" id="KW-0472">Membrane</keyword>
<feature type="transmembrane region" description="Helical" evidence="1">
    <location>
        <begin position="6"/>
        <end position="26"/>
    </location>
</feature>
<organism evidence="2">
    <name type="scientific">marine sediment metagenome</name>
    <dbReference type="NCBI Taxonomy" id="412755"/>
    <lineage>
        <taxon>unclassified sequences</taxon>
        <taxon>metagenomes</taxon>
        <taxon>ecological metagenomes</taxon>
    </lineage>
</organism>
<name>A0A0F9GQH7_9ZZZZ</name>
<reference evidence="2" key="1">
    <citation type="journal article" date="2015" name="Nature">
        <title>Complex archaea that bridge the gap between prokaryotes and eukaryotes.</title>
        <authorList>
            <person name="Spang A."/>
            <person name="Saw J.H."/>
            <person name="Jorgensen S.L."/>
            <person name="Zaremba-Niedzwiedzka K."/>
            <person name="Martijn J."/>
            <person name="Lind A.E."/>
            <person name="van Eijk R."/>
            <person name="Schleper C."/>
            <person name="Guy L."/>
            <person name="Ettema T.J."/>
        </authorList>
    </citation>
    <scope>NUCLEOTIDE SEQUENCE</scope>
</reference>
<keyword evidence="1" id="KW-1133">Transmembrane helix</keyword>
<sequence length="28" mass="2994">MIHVVIGPLVAVAGVCTAVVLFEWMIQP</sequence>
<evidence type="ECO:0000313" key="2">
    <source>
        <dbReference type="EMBL" id="KKL65347.1"/>
    </source>
</evidence>
<comment type="caution">
    <text evidence="2">The sequence shown here is derived from an EMBL/GenBank/DDBJ whole genome shotgun (WGS) entry which is preliminary data.</text>
</comment>
<feature type="non-terminal residue" evidence="2">
    <location>
        <position position="28"/>
    </location>
</feature>